<dbReference type="Pfam" id="PF04351">
    <property type="entry name" value="PilP"/>
    <property type="match status" value="1"/>
</dbReference>
<name>A0A7T0G2V6_9BACT</name>
<feature type="chain" id="PRO_5032994626" evidence="1">
    <location>
        <begin position="33"/>
        <end position="495"/>
    </location>
</feature>
<keyword evidence="1" id="KW-0732">Signal</keyword>
<feature type="signal peptide" evidence="1">
    <location>
        <begin position="1"/>
        <end position="32"/>
    </location>
</feature>
<gene>
    <name evidence="2" type="ORF">G3M78_04130</name>
</gene>
<dbReference type="Proteomes" id="UP000594464">
    <property type="component" value="Chromosome"/>
</dbReference>
<dbReference type="EMBL" id="CP048620">
    <property type="protein sequence ID" value="QPJ64621.1"/>
    <property type="molecule type" value="Genomic_DNA"/>
</dbReference>
<organism evidence="2 3">
    <name type="scientific">Candidatus Nitrohelix vancouverensis</name>
    <dbReference type="NCBI Taxonomy" id="2705534"/>
    <lineage>
        <taxon>Bacteria</taxon>
        <taxon>Pseudomonadati</taxon>
        <taxon>Nitrospinota/Tectimicrobiota group</taxon>
        <taxon>Nitrospinota</taxon>
        <taxon>Nitrospinia</taxon>
        <taxon>Nitrospinales</taxon>
        <taxon>Nitrospinaceae</taxon>
        <taxon>Candidatus Nitrohelix</taxon>
    </lineage>
</organism>
<dbReference type="KEGG" id="nva:G3M78_04130"/>
<reference evidence="3" key="1">
    <citation type="submission" date="2020-02" db="EMBL/GenBank/DDBJ databases">
        <title>Genomic and physiological characterization of two novel Nitrospinaceae genera.</title>
        <authorList>
            <person name="Mueller A.J."/>
            <person name="Jung M.-Y."/>
            <person name="Strachan C.R."/>
            <person name="Herbold C.W."/>
            <person name="Kirkegaard R.H."/>
            <person name="Daims H."/>
        </authorList>
    </citation>
    <scope>NUCLEOTIDE SEQUENCE [LARGE SCALE GENOMIC DNA]</scope>
</reference>
<sequence>MTQAEQILKRAGAGMAGIFLCAVVLFSLPAQATAQSKNEAVLNLMKVSGMQEGSPRVQMDAYFLHLTALGLNAGEIQSLQNIIGRFFQPHALVKNLQSQLQEKFNRNHADRLQSWYESELGQRAREAEEAFTGDLLKQKVQAFEQSLKKNPPEINRIQIIFRIVRAGKLVDYSINTAETLMMLTFPYMSEARSRALLMEGREYVQEHILKTLLYTYRNFSNEELRALADAEESKAHRWFQRMVRLSHYDALNRAADEGMTLLSKILNEIDSGQGGYTLVKEIFPPGERYRLLIQRDPFLPLVLPQGFNQTISTRTAPGKRGESLVETKPPVVDFAKRFPLIPFELYKQIQDSDPGLFEQLESFGQFFSNERALQQLDEEMLNEKISSYSQLIRRANQMKNEMPLTPLQAGYDQFRLVGMIQKGTQKLALVQKDDQSGHSIKKGALMGPNFGIVEQISPDKIVILEKTRNYAGKILSQKKEIKFTRKKTDESEAPS</sequence>
<evidence type="ECO:0000256" key="1">
    <source>
        <dbReference type="SAM" id="SignalP"/>
    </source>
</evidence>
<evidence type="ECO:0000313" key="3">
    <source>
        <dbReference type="Proteomes" id="UP000594464"/>
    </source>
</evidence>
<dbReference type="AlphaFoldDB" id="A0A7T0G2V6"/>
<proteinExistence type="predicted"/>
<protein>
    <submittedName>
        <fullName evidence="2">Pilus assembly protein PilP</fullName>
    </submittedName>
</protein>
<dbReference type="InterPro" id="IPR007446">
    <property type="entry name" value="PilP"/>
</dbReference>
<accession>A0A7T0G2V6</accession>
<dbReference type="Gene3D" id="2.30.30.830">
    <property type="match status" value="1"/>
</dbReference>
<evidence type="ECO:0000313" key="2">
    <source>
        <dbReference type="EMBL" id="QPJ64621.1"/>
    </source>
</evidence>